<evidence type="ECO:0000313" key="2">
    <source>
        <dbReference type="Proteomes" id="UP000789405"/>
    </source>
</evidence>
<evidence type="ECO:0000313" key="1">
    <source>
        <dbReference type="EMBL" id="CAG8649025.1"/>
    </source>
</evidence>
<reference evidence="1" key="1">
    <citation type="submission" date="2021-06" db="EMBL/GenBank/DDBJ databases">
        <authorList>
            <person name="Kallberg Y."/>
            <person name="Tangrot J."/>
            <person name="Rosling A."/>
        </authorList>
    </citation>
    <scope>NUCLEOTIDE SEQUENCE</scope>
    <source>
        <strain evidence="1">MA453B</strain>
    </source>
</reference>
<gene>
    <name evidence="1" type="ORF">DERYTH_LOCUS10081</name>
</gene>
<organism evidence="1 2">
    <name type="scientific">Dentiscutata erythropus</name>
    <dbReference type="NCBI Taxonomy" id="1348616"/>
    <lineage>
        <taxon>Eukaryota</taxon>
        <taxon>Fungi</taxon>
        <taxon>Fungi incertae sedis</taxon>
        <taxon>Mucoromycota</taxon>
        <taxon>Glomeromycotina</taxon>
        <taxon>Glomeromycetes</taxon>
        <taxon>Diversisporales</taxon>
        <taxon>Gigasporaceae</taxon>
        <taxon>Dentiscutata</taxon>
    </lineage>
</organism>
<comment type="caution">
    <text evidence="1">The sequence shown here is derived from an EMBL/GenBank/DDBJ whole genome shotgun (WGS) entry which is preliminary data.</text>
</comment>
<keyword evidence="2" id="KW-1185">Reference proteome</keyword>
<proteinExistence type="predicted"/>
<accession>A0A9N9DV71</accession>
<sequence>YVEMYELNHGYQKGTNIKKKEHKAFTQQRTAEMNYTELECKNRTVKDDSYLDWSEEFVYNNDEDGTNDLGQH</sequence>
<dbReference type="OrthoDB" id="10579222at2759"/>
<dbReference type="EMBL" id="CAJVPY010005722">
    <property type="protein sequence ID" value="CAG8649025.1"/>
    <property type="molecule type" value="Genomic_DNA"/>
</dbReference>
<name>A0A9N9DV71_9GLOM</name>
<feature type="non-terminal residue" evidence="1">
    <location>
        <position position="1"/>
    </location>
</feature>
<dbReference type="AlphaFoldDB" id="A0A9N9DV71"/>
<dbReference type="Proteomes" id="UP000789405">
    <property type="component" value="Unassembled WGS sequence"/>
</dbReference>
<protein>
    <submittedName>
        <fullName evidence="1">26982_t:CDS:1</fullName>
    </submittedName>
</protein>